<accession>R7Q631</accession>
<evidence type="ECO:0000313" key="2">
    <source>
        <dbReference type="Proteomes" id="UP000012073"/>
    </source>
</evidence>
<name>R7Q631_CHOCR</name>
<sequence length="77" mass="8423">MQWDATWHGGVGCGAWGITETAARVGGGDRDVRVAIRRIGPARSSAPRRLALAPSHFCPWCWVHDSARLVCRVVAHF</sequence>
<reference evidence="2" key="1">
    <citation type="journal article" date="2013" name="Proc. Natl. Acad. Sci. U.S.A.">
        <title>Genome structure and metabolic features in the red seaweed Chondrus crispus shed light on evolution of the Archaeplastida.</title>
        <authorList>
            <person name="Collen J."/>
            <person name="Porcel B."/>
            <person name="Carre W."/>
            <person name="Ball S.G."/>
            <person name="Chaparro C."/>
            <person name="Tonon T."/>
            <person name="Barbeyron T."/>
            <person name="Michel G."/>
            <person name="Noel B."/>
            <person name="Valentin K."/>
            <person name="Elias M."/>
            <person name="Artiguenave F."/>
            <person name="Arun A."/>
            <person name="Aury J.M."/>
            <person name="Barbosa-Neto J.F."/>
            <person name="Bothwell J.H."/>
            <person name="Bouget F.Y."/>
            <person name="Brillet L."/>
            <person name="Cabello-Hurtado F."/>
            <person name="Capella-Gutierrez S."/>
            <person name="Charrier B."/>
            <person name="Cladiere L."/>
            <person name="Cock J.M."/>
            <person name="Coelho S.M."/>
            <person name="Colleoni C."/>
            <person name="Czjzek M."/>
            <person name="Da Silva C."/>
            <person name="Delage L."/>
            <person name="Denoeud F."/>
            <person name="Deschamps P."/>
            <person name="Dittami S.M."/>
            <person name="Gabaldon T."/>
            <person name="Gachon C.M."/>
            <person name="Groisillier A."/>
            <person name="Herve C."/>
            <person name="Jabbari K."/>
            <person name="Katinka M."/>
            <person name="Kloareg B."/>
            <person name="Kowalczyk N."/>
            <person name="Labadie K."/>
            <person name="Leblanc C."/>
            <person name="Lopez P.J."/>
            <person name="McLachlan D.H."/>
            <person name="Meslet-Cladiere L."/>
            <person name="Moustafa A."/>
            <person name="Nehr Z."/>
            <person name="Nyvall Collen P."/>
            <person name="Panaud O."/>
            <person name="Partensky F."/>
            <person name="Poulain J."/>
            <person name="Rensing S.A."/>
            <person name="Rousvoal S."/>
            <person name="Samson G."/>
            <person name="Symeonidi A."/>
            <person name="Weissenbach J."/>
            <person name="Zambounis A."/>
            <person name="Wincker P."/>
            <person name="Boyen C."/>
        </authorList>
    </citation>
    <scope>NUCLEOTIDE SEQUENCE [LARGE SCALE GENOMIC DNA]</scope>
    <source>
        <strain evidence="2">cv. Stackhouse</strain>
    </source>
</reference>
<dbReference type="RefSeq" id="XP_005713272.1">
    <property type="nucleotide sequence ID" value="XM_005713215.1"/>
</dbReference>
<dbReference type="GeneID" id="17320987"/>
<keyword evidence="2" id="KW-1185">Reference proteome</keyword>
<dbReference type="Gramene" id="CDF33469">
    <property type="protein sequence ID" value="CDF33469"/>
    <property type="gene ID" value="CHC_T00002261001"/>
</dbReference>
<dbReference type="PhylomeDB" id="R7Q631"/>
<protein>
    <submittedName>
        <fullName evidence="1">Uncharacterized protein</fullName>
    </submittedName>
</protein>
<dbReference type="AlphaFoldDB" id="R7Q631"/>
<dbReference type="Proteomes" id="UP000012073">
    <property type="component" value="Unassembled WGS sequence"/>
</dbReference>
<proteinExistence type="predicted"/>
<evidence type="ECO:0000313" key="1">
    <source>
        <dbReference type="EMBL" id="CDF33469.1"/>
    </source>
</evidence>
<organism evidence="1 2">
    <name type="scientific">Chondrus crispus</name>
    <name type="common">Carrageen Irish moss</name>
    <name type="synonym">Polymorpha crispa</name>
    <dbReference type="NCBI Taxonomy" id="2769"/>
    <lineage>
        <taxon>Eukaryota</taxon>
        <taxon>Rhodophyta</taxon>
        <taxon>Florideophyceae</taxon>
        <taxon>Rhodymeniophycidae</taxon>
        <taxon>Gigartinales</taxon>
        <taxon>Gigartinaceae</taxon>
        <taxon>Chondrus</taxon>
    </lineage>
</organism>
<dbReference type="EMBL" id="HG001647">
    <property type="protein sequence ID" value="CDF33469.1"/>
    <property type="molecule type" value="Genomic_DNA"/>
</dbReference>
<gene>
    <name evidence="1" type="ORF">CHC_T00002261001</name>
</gene>
<dbReference type="KEGG" id="ccp:CHC_T00002261001"/>